<organism evidence="1 2">
    <name type="scientific">Parapedobacter indicus</name>
    <dbReference type="NCBI Taxonomy" id="1477437"/>
    <lineage>
        <taxon>Bacteria</taxon>
        <taxon>Pseudomonadati</taxon>
        <taxon>Bacteroidota</taxon>
        <taxon>Sphingobacteriia</taxon>
        <taxon>Sphingobacteriales</taxon>
        <taxon>Sphingobacteriaceae</taxon>
        <taxon>Parapedobacter</taxon>
    </lineage>
</organism>
<evidence type="ECO:0000313" key="1">
    <source>
        <dbReference type="EMBL" id="SFJ41280.1"/>
    </source>
</evidence>
<reference evidence="1 2" key="1">
    <citation type="submission" date="2016-10" db="EMBL/GenBank/DDBJ databases">
        <authorList>
            <person name="de Groot N.N."/>
        </authorList>
    </citation>
    <scope>NUCLEOTIDE SEQUENCE [LARGE SCALE GENOMIC DNA]</scope>
    <source>
        <strain evidence="1 2">RK1</strain>
    </source>
</reference>
<gene>
    <name evidence="1" type="ORF">SAMN05444682_109238</name>
</gene>
<protein>
    <submittedName>
        <fullName evidence="1">Uncharacterized protein</fullName>
    </submittedName>
</protein>
<proteinExistence type="predicted"/>
<accession>A0A1I3R5I7</accession>
<dbReference type="Proteomes" id="UP000198670">
    <property type="component" value="Unassembled WGS sequence"/>
</dbReference>
<dbReference type="STRING" id="1477437.SAMN05444682_109238"/>
<evidence type="ECO:0000313" key="2">
    <source>
        <dbReference type="Proteomes" id="UP000198670"/>
    </source>
</evidence>
<keyword evidence="2" id="KW-1185">Reference proteome</keyword>
<dbReference type="EMBL" id="FOQO01000009">
    <property type="protein sequence ID" value="SFJ41280.1"/>
    <property type="molecule type" value="Genomic_DNA"/>
</dbReference>
<sequence length="97" mass="11005">MCSSIYVYQIDIERLIQRRACTWRIATWYSMQQEVSQPRMVRIITTSATTTGVIIAKPLTVMLDDYPLITKIYKGSAAATLHVDNYSLGSIVDEDDV</sequence>
<dbReference type="AlphaFoldDB" id="A0A1I3R5I7"/>
<name>A0A1I3R5I7_9SPHI</name>